<accession>A0A251UD29</accession>
<name>A0A251UD29_HELAN</name>
<dbReference type="Proteomes" id="UP000215914">
    <property type="component" value="Chromosome 7"/>
</dbReference>
<dbReference type="AlphaFoldDB" id="A0A251UD29"/>
<dbReference type="Gene3D" id="1.25.10.10">
    <property type="entry name" value="Leucine-rich Repeat Variant"/>
    <property type="match status" value="1"/>
</dbReference>
<keyword evidence="5" id="KW-1185">Reference proteome</keyword>
<dbReference type="InterPro" id="IPR016024">
    <property type="entry name" value="ARM-type_fold"/>
</dbReference>
<evidence type="ECO:0000313" key="5">
    <source>
        <dbReference type="Proteomes" id="UP000215914"/>
    </source>
</evidence>
<gene>
    <name evidence="4" type="ORF">HannXRQ_Chr07g0199231</name>
    <name evidence="3" type="ORF">HanXRQr2_Chr17g0782321</name>
</gene>
<evidence type="ECO:0000256" key="1">
    <source>
        <dbReference type="ARBA" id="ARBA00022737"/>
    </source>
</evidence>
<feature type="compositionally biased region" description="Polar residues" evidence="2">
    <location>
        <begin position="378"/>
        <end position="387"/>
    </location>
</feature>
<evidence type="ECO:0000313" key="3">
    <source>
        <dbReference type="EMBL" id="KAF5753636.1"/>
    </source>
</evidence>
<feature type="region of interest" description="Disordered" evidence="2">
    <location>
        <begin position="352"/>
        <end position="387"/>
    </location>
</feature>
<dbReference type="OrthoDB" id="7537227at2759"/>
<dbReference type="SMART" id="SM00185">
    <property type="entry name" value="ARM"/>
    <property type="match status" value="4"/>
</dbReference>
<reference evidence="3" key="3">
    <citation type="submission" date="2020-06" db="EMBL/GenBank/DDBJ databases">
        <title>Helianthus annuus Genome sequencing and assembly Release 2.</title>
        <authorList>
            <person name="Gouzy J."/>
            <person name="Langlade N."/>
            <person name="Munos S."/>
        </authorList>
    </citation>
    <scope>NUCLEOTIDE SEQUENCE</scope>
    <source>
        <tissue evidence="3">Leaves</tissue>
    </source>
</reference>
<dbReference type="SUPFAM" id="SSF48371">
    <property type="entry name" value="ARM repeat"/>
    <property type="match status" value="1"/>
</dbReference>
<sequence>MPNPQQNFSLWSSCRRKLIATMRCSCGISRHNKPINSPPVIKLPPEPSSEEKNVMMKETMKRLQSGENDAVLRGAKDVRELAKTDSEARMNFGLIGVIPLLVAMLDCEDVDSHIEALYALLNLGIGNDMNKSAIVEAGGVHKMLDLVTPPKECLPDVTAAVIANFLGLSAFDSNKVVIGSSGAVSFLIKTLRGLIKAETKTEDMDSQVVQDCLRALYNISILATNVLRMIEIDGFVQFLLSAIGGDAEISERILLILSNVVSTPEGRRAVSAVHDAFTILVDVLSWMDSPNCQEKVAYILMVMAYKSSEDQQAMIEAGIKSSLLELTLLGSTLAQKRSSRILEILRTDKGKQVSENTRGGAGTTLSAPLCGSGDNAESPDSSSGFSNRNAVKHLVEQSLLSNMRKIVKRANLRQEFVSLEHLKSSVTLHNSSSKSLPF</sequence>
<evidence type="ECO:0000256" key="2">
    <source>
        <dbReference type="SAM" id="MobiDB-lite"/>
    </source>
</evidence>
<dbReference type="PANTHER" id="PTHR46700">
    <property type="entry name" value="ARM REPEAT SUPERFAMILY PROTEIN"/>
    <property type="match status" value="1"/>
</dbReference>
<dbReference type="PANTHER" id="PTHR46700:SF5">
    <property type="entry name" value="ARMADILLO-LIKE HELICAL PROTEIN"/>
    <property type="match status" value="1"/>
</dbReference>
<dbReference type="InterPro" id="IPR000225">
    <property type="entry name" value="Armadillo"/>
</dbReference>
<dbReference type="Gramene" id="mRNA:HanXRQr2_Chr17g0782321">
    <property type="protein sequence ID" value="mRNA:HanXRQr2_Chr17g0782321"/>
    <property type="gene ID" value="HanXRQr2_Chr17g0782321"/>
</dbReference>
<keyword evidence="1" id="KW-0677">Repeat</keyword>
<proteinExistence type="predicted"/>
<evidence type="ECO:0000313" key="4">
    <source>
        <dbReference type="EMBL" id="OTG20989.1"/>
    </source>
</evidence>
<dbReference type="InParanoid" id="A0A251UD29"/>
<dbReference type="EMBL" id="CM007896">
    <property type="protein sequence ID" value="OTG20989.1"/>
    <property type="molecule type" value="Genomic_DNA"/>
</dbReference>
<reference evidence="4" key="2">
    <citation type="submission" date="2017-02" db="EMBL/GenBank/DDBJ databases">
        <title>Sunflower complete genome.</title>
        <authorList>
            <person name="Langlade N."/>
            <person name="Munos S."/>
        </authorList>
    </citation>
    <scope>NUCLEOTIDE SEQUENCE [LARGE SCALE GENOMIC DNA]</scope>
    <source>
        <tissue evidence="4">Leaves</tissue>
    </source>
</reference>
<protein>
    <submittedName>
        <fullName evidence="3">Armadillo-like helical protein</fullName>
    </submittedName>
    <submittedName>
        <fullName evidence="4">Putative armadillo-type fold protein</fullName>
    </submittedName>
</protein>
<reference evidence="3 5" key="1">
    <citation type="journal article" date="2017" name="Nature">
        <title>The sunflower genome provides insights into oil metabolism, flowering and Asterid evolution.</title>
        <authorList>
            <person name="Badouin H."/>
            <person name="Gouzy J."/>
            <person name="Grassa C.J."/>
            <person name="Murat F."/>
            <person name="Staton S.E."/>
            <person name="Cottret L."/>
            <person name="Lelandais-Briere C."/>
            <person name="Owens G.L."/>
            <person name="Carrere S."/>
            <person name="Mayjonade B."/>
            <person name="Legrand L."/>
            <person name="Gill N."/>
            <person name="Kane N.C."/>
            <person name="Bowers J.E."/>
            <person name="Hubner S."/>
            <person name="Bellec A."/>
            <person name="Berard A."/>
            <person name="Berges H."/>
            <person name="Blanchet N."/>
            <person name="Boniface M.C."/>
            <person name="Brunel D."/>
            <person name="Catrice O."/>
            <person name="Chaidir N."/>
            <person name="Claudel C."/>
            <person name="Donnadieu C."/>
            <person name="Faraut T."/>
            <person name="Fievet G."/>
            <person name="Helmstetter N."/>
            <person name="King M."/>
            <person name="Knapp S.J."/>
            <person name="Lai Z."/>
            <person name="Le Paslier M.C."/>
            <person name="Lippi Y."/>
            <person name="Lorenzon L."/>
            <person name="Mandel J.R."/>
            <person name="Marage G."/>
            <person name="Marchand G."/>
            <person name="Marquand E."/>
            <person name="Bret-Mestries E."/>
            <person name="Morien E."/>
            <person name="Nambeesan S."/>
            <person name="Nguyen T."/>
            <person name="Pegot-Espagnet P."/>
            <person name="Pouilly N."/>
            <person name="Raftis F."/>
            <person name="Sallet E."/>
            <person name="Schiex T."/>
            <person name="Thomas J."/>
            <person name="Vandecasteele C."/>
            <person name="Vares D."/>
            <person name="Vear F."/>
            <person name="Vautrin S."/>
            <person name="Crespi M."/>
            <person name="Mangin B."/>
            <person name="Burke J.M."/>
            <person name="Salse J."/>
            <person name="Munos S."/>
            <person name="Vincourt P."/>
            <person name="Rieseberg L.H."/>
            <person name="Langlade N.B."/>
        </authorList>
    </citation>
    <scope>NUCLEOTIDE SEQUENCE [LARGE SCALE GENOMIC DNA]</scope>
    <source>
        <strain evidence="5">cv. SF193</strain>
        <tissue evidence="3">Leaves</tissue>
    </source>
</reference>
<dbReference type="EMBL" id="MNCJ02000332">
    <property type="protein sequence ID" value="KAF5753636.1"/>
    <property type="molecule type" value="Genomic_DNA"/>
</dbReference>
<dbReference type="InterPro" id="IPR011989">
    <property type="entry name" value="ARM-like"/>
</dbReference>
<dbReference type="OMA" id="NDSIKCQ"/>
<organism evidence="4 5">
    <name type="scientific">Helianthus annuus</name>
    <name type="common">Common sunflower</name>
    <dbReference type="NCBI Taxonomy" id="4232"/>
    <lineage>
        <taxon>Eukaryota</taxon>
        <taxon>Viridiplantae</taxon>
        <taxon>Streptophyta</taxon>
        <taxon>Embryophyta</taxon>
        <taxon>Tracheophyta</taxon>
        <taxon>Spermatophyta</taxon>
        <taxon>Magnoliopsida</taxon>
        <taxon>eudicotyledons</taxon>
        <taxon>Gunneridae</taxon>
        <taxon>Pentapetalae</taxon>
        <taxon>asterids</taxon>
        <taxon>campanulids</taxon>
        <taxon>Asterales</taxon>
        <taxon>Asteraceae</taxon>
        <taxon>Asteroideae</taxon>
        <taxon>Heliantheae alliance</taxon>
        <taxon>Heliantheae</taxon>
        <taxon>Helianthus</taxon>
    </lineage>
</organism>